<dbReference type="GeneID" id="17038394"/>
<dbReference type="Proteomes" id="UP000007264">
    <property type="component" value="Unassembled WGS sequence"/>
</dbReference>
<feature type="compositionally biased region" description="Basic and acidic residues" evidence="1">
    <location>
        <begin position="39"/>
        <end position="51"/>
    </location>
</feature>
<accession>I0YPU9</accession>
<name>I0YPU9_COCSC</name>
<dbReference type="CDD" id="cd14688">
    <property type="entry name" value="bZIP_YAP"/>
    <property type="match status" value="1"/>
</dbReference>
<sequence>MERQRSARLSGPVADSEWRLALSRNFKNGPNGRRVMPVKRSDGSSSDDKEGAQGVDPNDVMSQREYNRRAQQKCRERQKQKLKLSESRAQELQKALEALKLEKSVLVAHNELLQRMVGLHGNSPQPLQPPPHSDEAYSQGSAERDPEEAGINAESHNRSVTPETWAPAQEMIHLSIRTGCLEVARAGEALVLSMEQFKTLSVGELAMLWRDYVSAMAGLLPDARAAPGSAANLQVVQLAREMRLVVSNLMSASPKHWSTLRAVKMDPAGGAPVMETPPPNWWRKVYQAMELSDEQRAAAVIYRNHMLLRMGDTLRARQDIYLKFLRRQEGPCPELFVDDPQGGIALAQGLLAAGDVAEELRQNVALEQQLHNEFLLAVRSKLDPLQSATAIVHHGPTVKLAGSSGATDDGTHASPNAQRIESYPWCPEALAIVNCAADELGAPPAHELLGCPVRVPPAATGATADSLLPLPPGSTCPDWSLPPPDWAPADIEWLQANLGMHP</sequence>
<gene>
    <name evidence="2" type="ORF">COCSUDRAFT_57566</name>
</gene>
<reference evidence="2 3" key="1">
    <citation type="journal article" date="2012" name="Genome Biol.">
        <title>The genome of the polar eukaryotic microalga coccomyxa subellipsoidea reveals traits of cold adaptation.</title>
        <authorList>
            <person name="Blanc G."/>
            <person name="Agarkova I."/>
            <person name="Grimwood J."/>
            <person name="Kuo A."/>
            <person name="Brueggeman A."/>
            <person name="Dunigan D."/>
            <person name="Gurnon J."/>
            <person name="Ladunga I."/>
            <person name="Lindquist E."/>
            <person name="Lucas S."/>
            <person name="Pangilinan J."/>
            <person name="Proschold T."/>
            <person name="Salamov A."/>
            <person name="Schmutz J."/>
            <person name="Weeks D."/>
            <person name="Yamada T."/>
            <person name="Claverie J.M."/>
            <person name="Grigoriev I."/>
            <person name="Van Etten J."/>
            <person name="Lomsadze A."/>
            <person name="Borodovsky M."/>
        </authorList>
    </citation>
    <scope>NUCLEOTIDE SEQUENCE [LARGE SCALE GENOMIC DNA]</scope>
    <source>
        <strain evidence="2 3">C-169</strain>
    </source>
</reference>
<protein>
    <recommendedName>
        <fullName evidence="4">BZIP domain-containing protein</fullName>
    </recommendedName>
</protein>
<keyword evidence="3" id="KW-1185">Reference proteome</keyword>
<dbReference type="OrthoDB" id="548708at2759"/>
<dbReference type="AlphaFoldDB" id="I0YPU9"/>
<evidence type="ECO:0008006" key="4">
    <source>
        <dbReference type="Google" id="ProtNLM"/>
    </source>
</evidence>
<dbReference type="EMBL" id="AGSI01000015">
    <property type="protein sequence ID" value="EIE20418.1"/>
    <property type="molecule type" value="Genomic_DNA"/>
</dbReference>
<evidence type="ECO:0000313" key="3">
    <source>
        <dbReference type="Proteomes" id="UP000007264"/>
    </source>
</evidence>
<dbReference type="KEGG" id="csl:COCSUDRAFT_57566"/>
<dbReference type="STRING" id="574566.I0YPU9"/>
<dbReference type="RefSeq" id="XP_005644962.1">
    <property type="nucleotide sequence ID" value="XM_005644905.1"/>
</dbReference>
<comment type="caution">
    <text evidence="2">The sequence shown here is derived from an EMBL/GenBank/DDBJ whole genome shotgun (WGS) entry which is preliminary data.</text>
</comment>
<proteinExistence type="predicted"/>
<evidence type="ECO:0000313" key="2">
    <source>
        <dbReference type="EMBL" id="EIE20418.1"/>
    </source>
</evidence>
<feature type="region of interest" description="Disordered" evidence="1">
    <location>
        <begin position="25"/>
        <end position="86"/>
    </location>
</feature>
<feature type="region of interest" description="Disordered" evidence="1">
    <location>
        <begin position="119"/>
        <end position="160"/>
    </location>
</feature>
<evidence type="ECO:0000256" key="1">
    <source>
        <dbReference type="SAM" id="MobiDB-lite"/>
    </source>
</evidence>
<organism evidence="2 3">
    <name type="scientific">Coccomyxa subellipsoidea (strain C-169)</name>
    <name type="common">Green microalga</name>
    <dbReference type="NCBI Taxonomy" id="574566"/>
    <lineage>
        <taxon>Eukaryota</taxon>
        <taxon>Viridiplantae</taxon>
        <taxon>Chlorophyta</taxon>
        <taxon>core chlorophytes</taxon>
        <taxon>Trebouxiophyceae</taxon>
        <taxon>Trebouxiophyceae incertae sedis</taxon>
        <taxon>Coccomyxaceae</taxon>
        <taxon>Coccomyxa</taxon>
        <taxon>Coccomyxa subellipsoidea</taxon>
    </lineage>
</organism>
<feature type="compositionally biased region" description="Basic and acidic residues" evidence="1">
    <location>
        <begin position="65"/>
        <end position="86"/>
    </location>
</feature>